<evidence type="ECO:0000256" key="5">
    <source>
        <dbReference type="ARBA" id="ARBA00024867"/>
    </source>
</evidence>
<gene>
    <name evidence="10" type="ORF">SAMN02745196_01234</name>
</gene>
<keyword evidence="11" id="KW-1185">Reference proteome</keyword>
<keyword evidence="4" id="KW-0804">Transcription</keyword>
<evidence type="ECO:0000259" key="9">
    <source>
        <dbReference type="PROSITE" id="PS51755"/>
    </source>
</evidence>
<protein>
    <recommendedName>
        <fullName evidence="1">Stage 0 sporulation protein A homolog</fullName>
    </recommendedName>
</protein>
<dbReference type="PROSITE" id="PS51755">
    <property type="entry name" value="OMPR_PHOB"/>
    <property type="match status" value="1"/>
</dbReference>
<evidence type="ECO:0000256" key="7">
    <source>
        <dbReference type="PROSITE-ProRule" id="PRU01091"/>
    </source>
</evidence>
<feature type="domain" description="OmpR/PhoB-type" evidence="9">
    <location>
        <begin position="126"/>
        <end position="226"/>
    </location>
</feature>
<keyword evidence="3 7" id="KW-0238">DNA-binding</keyword>
<dbReference type="AlphaFoldDB" id="A0A1M5VDA3"/>
<dbReference type="STRING" id="1121306.SAMN02745196_01234"/>
<dbReference type="PANTHER" id="PTHR48111:SF73">
    <property type="entry name" value="ALKALINE PHOSPHATASE SYNTHESIS TRANSCRIPTIONAL REGULATORY PROTEIN PHOP"/>
    <property type="match status" value="1"/>
</dbReference>
<dbReference type="InterPro" id="IPR001789">
    <property type="entry name" value="Sig_transdc_resp-reg_receiver"/>
</dbReference>
<dbReference type="PANTHER" id="PTHR48111">
    <property type="entry name" value="REGULATOR OF RPOS"/>
    <property type="match status" value="1"/>
</dbReference>
<keyword evidence="2" id="KW-0805">Transcription regulation</keyword>
<evidence type="ECO:0000313" key="11">
    <source>
        <dbReference type="Proteomes" id="UP000184526"/>
    </source>
</evidence>
<reference evidence="10 11" key="1">
    <citation type="submission" date="2016-11" db="EMBL/GenBank/DDBJ databases">
        <authorList>
            <person name="Jaros S."/>
            <person name="Januszkiewicz K."/>
            <person name="Wedrychowicz H."/>
        </authorList>
    </citation>
    <scope>NUCLEOTIDE SEQUENCE [LARGE SCALE GENOMIC DNA]</scope>
    <source>
        <strain evidence="10 11">DSM 3089</strain>
    </source>
</reference>
<dbReference type="Proteomes" id="UP000184526">
    <property type="component" value="Unassembled WGS sequence"/>
</dbReference>
<dbReference type="GO" id="GO:0005829">
    <property type="term" value="C:cytosol"/>
    <property type="evidence" value="ECO:0007669"/>
    <property type="project" value="TreeGrafter"/>
</dbReference>
<dbReference type="GO" id="GO:0000976">
    <property type="term" value="F:transcription cis-regulatory region binding"/>
    <property type="evidence" value="ECO:0007669"/>
    <property type="project" value="TreeGrafter"/>
</dbReference>
<sequence>MKNILLVEDDVSLSRGISFKLKREGYEVFCASKLQEALDIFNNNEINLVISDIGLEEGDGFQLCEEIRKRSNVLLIFLTALDQEVDIVTGYDIGADDYITKPFSFMVLISKVNALMRRIAKKEGVKEVIECRALSFNPSKMQLLIEGNEVVLSKNEYKLLSCLINNPLQIITKEQLLESLWDKDGVYVDENAVAVNIRRLREKIEENPSEPLFIKNIRGIGYRWNEECTRV</sequence>
<dbReference type="CDD" id="cd17574">
    <property type="entry name" value="REC_OmpR"/>
    <property type="match status" value="1"/>
</dbReference>
<dbReference type="Pfam" id="PF00072">
    <property type="entry name" value="Response_reg"/>
    <property type="match status" value="1"/>
</dbReference>
<dbReference type="Gene3D" id="6.10.250.690">
    <property type="match status" value="1"/>
</dbReference>
<dbReference type="GO" id="GO:0032993">
    <property type="term" value="C:protein-DNA complex"/>
    <property type="evidence" value="ECO:0007669"/>
    <property type="project" value="TreeGrafter"/>
</dbReference>
<dbReference type="SMART" id="SM00448">
    <property type="entry name" value="REC"/>
    <property type="match status" value="1"/>
</dbReference>
<evidence type="ECO:0000256" key="2">
    <source>
        <dbReference type="ARBA" id="ARBA00023015"/>
    </source>
</evidence>
<dbReference type="EMBL" id="FQXP01000004">
    <property type="protein sequence ID" value="SHH73094.1"/>
    <property type="molecule type" value="Genomic_DNA"/>
</dbReference>
<dbReference type="Pfam" id="PF00486">
    <property type="entry name" value="Trans_reg_C"/>
    <property type="match status" value="1"/>
</dbReference>
<evidence type="ECO:0000256" key="4">
    <source>
        <dbReference type="ARBA" id="ARBA00023163"/>
    </source>
</evidence>
<dbReference type="PROSITE" id="PS50110">
    <property type="entry name" value="RESPONSE_REGULATORY"/>
    <property type="match status" value="1"/>
</dbReference>
<dbReference type="Gene3D" id="3.40.50.2300">
    <property type="match status" value="1"/>
</dbReference>
<dbReference type="SUPFAM" id="SSF52172">
    <property type="entry name" value="CheY-like"/>
    <property type="match status" value="1"/>
</dbReference>
<dbReference type="CDD" id="cd00383">
    <property type="entry name" value="trans_reg_C"/>
    <property type="match status" value="1"/>
</dbReference>
<dbReference type="GO" id="GO:0006355">
    <property type="term" value="P:regulation of DNA-templated transcription"/>
    <property type="evidence" value="ECO:0007669"/>
    <property type="project" value="InterPro"/>
</dbReference>
<dbReference type="SMART" id="SM00862">
    <property type="entry name" value="Trans_reg_C"/>
    <property type="match status" value="1"/>
</dbReference>
<dbReference type="SUPFAM" id="SSF46894">
    <property type="entry name" value="C-terminal effector domain of the bipartite response regulators"/>
    <property type="match status" value="1"/>
</dbReference>
<dbReference type="Gene3D" id="1.10.10.10">
    <property type="entry name" value="Winged helix-like DNA-binding domain superfamily/Winged helix DNA-binding domain"/>
    <property type="match status" value="1"/>
</dbReference>
<evidence type="ECO:0000256" key="1">
    <source>
        <dbReference type="ARBA" id="ARBA00018672"/>
    </source>
</evidence>
<feature type="domain" description="Response regulatory" evidence="8">
    <location>
        <begin position="3"/>
        <end position="116"/>
    </location>
</feature>
<feature type="modified residue" description="4-aspartylphosphate" evidence="6">
    <location>
        <position position="52"/>
    </location>
</feature>
<evidence type="ECO:0000256" key="6">
    <source>
        <dbReference type="PROSITE-ProRule" id="PRU00169"/>
    </source>
</evidence>
<dbReference type="GO" id="GO:0000156">
    <property type="term" value="F:phosphorelay response regulator activity"/>
    <property type="evidence" value="ECO:0007669"/>
    <property type="project" value="TreeGrafter"/>
</dbReference>
<dbReference type="InterPro" id="IPR016032">
    <property type="entry name" value="Sig_transdc_resp-reg_C-effctor"/>
</dbReference>
<evidence type="ECO:0000256" key="3">
    <source>
        <dbReference type="ARBA" id="ARBA00023125"/>
    </source>
</evidence>
<dbReference type="RefSeq" id="WP_072831105.1">
    <property type="nucleotide sequence ID" value="NZ_FQXP01000004.1"/>
</dbReference>
<evidence type="ECO:0000259" key="8">
    <source>
        <dbReference type="PROSITE" id="PS50110"/>
    </source>
</evidence>
<proteinExistence type="predicted"/>
<dbReference type="InterPro" id="IPR011006">
    <property type="entry name" value="CheY-like_superfamily"/>
</dbReference>
<feature type="DNA-binding region" description="OmpR/PhoB-type" evidence="7">
    <location>
        <begin position="126"/>
        <end position="226"/>
    </location>
</feature>
<accession>A0A1M5VDA3</accession>
<name>A0A1M5VDA3_9CLOT</name>
<comment type="function">
    <text evidence="5">May play the central regulatory role in sporulation. It may be an element of the effector pathway responsible for the activation of sporulation genes in response to nutritional stress. Spo0A may act in concert with spo0H (a sigma factor) to control the expression of some genes that are critical to the sporulation process.</text>
</comment>
<keyword evidence="6" id="KW-0597">Phosphoprotein</keyword>
<organism evidence="10 11">
    <name type="scientific">Clostridium collagenovorans DSM 3089</name>
    <dbReference type="NCBI Taxonomy" id="1121306"/>
    <lineage>
        <taxon>Bacteria</taxon>
        <taxon>Bacillati</taxon>
        <taxon>Bacillota</taxon>
        <taxon>Clostridia</taxon>
        <taxon>Eubacteriales</taxon>
        <taxon>Clostridiaceae</taxon>
        <taxon>Clostridium</taxon>
    </lineage>
</organism>
<dbReference type="OrthoDB" id="9803564at2"/>
<dbReference type="InterPro" id="IPR001867">
    <property type="entry name" value="OmpR/PhoB-type_DNA-bd"/>
</dbReference>
<dbReference type="InterPro" id="IPR039420">
    <property type="entry name" value="WalR-like"/>
</dbReference>
<evidence type="ECO:0000313" key="10">
    <source>
        <dbReference type="EMBL" id="SHH73094.1"/>
    </source>
</evidence>
<dbReference type="InterPro" id="IPR036388">
    <property type="entry name" value="WH-like_DNA-bd_sf"/>
</dbReference>